<dbReference type="AlphaFoldDB" id="A0A7X6BNT7"/>
<keyword evidence="3" id="KW-1185">Reference proteome</keyword>
<reference evidence="2 3" key="1">
    <citation type="submission" date="2020-03" db="EMBL/GenBank/DDBJ databases">
        <title>Genomic Encyclopedia of Type Strains, Phase IV (KMG-IV): sequencing the most valuable type-strain genomes for metagenomic binning, comparative biology and taxonomic classification.</title>
        <authorList>
            <person name="Goeker M."/>
        </authorList>
    </citation>
    <scope>NUCLEOTIDE SEQUENCE [LARGE SCALE GENOMIC DNA]</scope>
    <source>
        <strain evidence="2 3">DSM 4736</strain>
    </source>
</reference>
<dbReference type="Proteomes" id="UP000587415">
    <property type="component" value="Unassembled WGS sequence"/>
</dbReference>
<gene>
    <name evidence="2" type="ORF">GGQ87_001980</name>
</gene>
<proteinExistence type="predicted"/>
<evidence type="ECO:0000256" key="1">
    <source>
        <dbReference type="SAM" id="MobiDB-lite"/>
    </source>
</evidence>
<name>A0A7X6BNT7_9CAUL</name>
<evidence type="ECO:0000313" key="3">
    <source>
        <dbReference type="Proteomes" id="UP000587415"/>
    </source>
</evidence>
<sequence length="47" mass="5231">MSDFTIEAVTSVNRRGRGLLSFASSRMQGRLSENRAQAQKSMGDVHF</sequence>
<accession>A0A7X6BNT7</accession>
<feature type="region of interest" description="Disordered" evidence="1">
    <location>
        <begin position="28"/>
        <end position="47"/>
    </location>
</feature>
<organism evidence="2 3">
    <name type="scientific">Brevundimonas alba</name>
    <dbReference type="NCBI Taxonomy" id="74314"/>
    <lineage>
        <taxon>Bacteria</taxon>
        <taxon>Pseudomonadati</taxon>
        <taxon>Pseudomonadota</taxon>
        <taxon>Alphaproteobacteria</taxon>
        <taxon>Caulobacterales</taxon>
        <taxon>Caulobacteraceae</taxon>
        <taxon>Brevundimonas</taxon>
    </lineage>
</organism>
<dbReference type="RefSeq" id="WP_168047061.1">
    <property type="nucleotide sequence ID" value="NZ_JAATJM010000001.1"/>
</dbReference>
<protein>
    <submittedName>
        <fullName evidence="2">Uncharacterized protein</fullName>
    </submittedName>
</protein>
<dbReference type="EMBL" id="JAATJM010000001">
    <property type="protein sequence ID" value="NJC41722.1"/>
    <property type="molecule type" value="Genomic_DNA"/>
</dbReference>
<comment type="caution">
    <text evidence="2">The sequence shown here is derived from an EMBL/GenBank/DDBJ whole genome shotgun (WGS) entry which is preliminary data.</text>
</comment>
<evidence type="ECO:0000313" key="2">
    <source>
        <dbReference type="EMBL" id="NJC41722.1"/>
    </source>
</evidence>